<organism evidence="1 2">
    <name type="scientific">Biomphalaria pfeifferi</name>
    <name type="common">Bloodfluke planorb</name>
    <name type="synonym">Freshwater snail</name>
    <dbReference type="NCBI Taxonomy" id="112525"/>
    <lineage>
        <taxon>Eukaryota</taxon>
        <taxon>Metazoa</taxon>
        <taxon>Spiralia</taxon>
        <taxon>Lophotrochozoa</taxon>
        <taxon>Mollusca</taxon>
        <taxon>Gastropoda</taxon>
        <taxon>Heterobranchia</taxon>
        <taxon>Euthyneura</taxon>
        <taxon>Panpulmonata</taxon>
        <taxon>Hygrophila</taxon>
        <taxon>Lymnaeoidea</taxon>
        <taxon>Planorbidae</taxon>
        <taxon>Biomphalaria</taxon>
    </lineage>
</organism>
<feature type="non-terminal residue" evidence="1">
    <location>
        <position position="96"/>
    </location>
</feature>
<feature type="non-terminal residue" evidence="1">
    <location>
        <position position="1"/>
    </location>
</feature>
<proteinExistence type="predicted"/>
<dbReference type="Proteomes" id="UP001233172">
    <property type="component" value="Unassembled WGS sequence"/>
</dbReference>
<comment type="caution">
    <text evidence="1">The sequence shown here is derived from an EMBL/GenBank/DDBJ whole genome shotgun (WGS) entry which is preliminary data.</text>
</comment>
<dbReference type="EMBL" id="JASAOG010000003">
    <property type="protein sequence ID" value="KAK0069032.1"/>
    <property type="molecule type" value="Genomic_DNA"/>
</dbReference>
<dbReference type="AlphaFoldDB" id="A0AAD8FL55"/>
<name>A0AAD8FL55_BIOPF</name>
<sequence length="96" mass="11107">PRHIWSNFLVNDNIMSETDCRANANSSLVKLEYTCNINWPSPCWLEITDGLTNKKILQGSDSIQGYLILKNDTKLILRKRYCNSSHKHVSYCFLTI</sequence>
<evidence type="ECO:0000313" key="2">
    <source>
        <dbReference type="Proteomes" id="UP001233172"/>
    </source>
</evidence>
<accession>A0AAD8FL55</accession>
<reference evidence="1" key="2">
    <citation type="submission" date="2023-04" db="EMBL/GenBank/DDBJ databases">
        <authorList>
            <person name="Bu L."/>
            <person name="Lu L."/>
            <person name="Laidemitt M.R."/>
            <person name="Zhang S.M."/>
            <person name="Mutuku M."/>
            <person name="Mkoji G."/>
            <person name="Steinauer M."/>
            <person name="Loker E.S."/>
        </authorList>
    </citation>
    <scope>NUCLEOTIDE SEQUENCE</scope>
    <source>
        <strain evidence="1">KasaAsao</strain>
        <tissue evidence="1">Whole Snail</tissue>
    </source>
</reference>
<reference evidence="1" key="1">
    <citation type="journal article" date="2023" name="PLoS Negl. Trop. Dis.">
        <title>A genome sequence for Biomphalaria pfeifferi, the major vector snail for the human-infecting parasite Schistosoma mansoni.</title>
        <authorList>
            <person name="Bu L."/>
            <person name="Lu L."/>
            <person name="Laidemitt M.R."/>
            <person name="Zhang S.M."/>
            <person name="Mutuku M."/>
            <person name="Mkoji G."/>
            <person name="Steinauer M."/>
            <person name="Loker E.S."/>
        </authorList>
    </citation>
    <scope>NUCLEOTIDE SEQUENCE</scope>
    <source>
        <strain evidence="1">KasaAsao</strain>
    </source>
</reference>
<protein>
    <submittedName>
        <fullName evidence="1">Uncharacterized protein</fullName>
    </submittedName>
</protein>
<keyword evidence="2" id="KW-1185">Reference proteome</keyword>
<evidence type="ECO:0000313" key="1">
    <source>
        <dbReference type="EMBL" id="KAK0069032.1"/>
    </source>
</evidence>
<gene>
    <name evidence="1" type="ORF">Bpfe_001214</name>
</gene>